<dbReference type="Gramene" id="OB06G10380.1">
    <property type="protein sequence ID" value="OB06G10380.1"/>
    <property type="gene ID" value="OB06G10380"/>
</dbReference>
<reference evidence="1" key="2">
    <citation type="submission" date="2013-04" db="UniProtKB">
        <authorList>
            <consortium name="EnsemblPlants"/>
        </authorList>
    </citation>
    <scope>IDENTIFICATION</scope>
</reference>
<organism evidence="1">
    <name type="scientific">Oryza brachyantha</name>
    <name type="common">malo sina</name>
    <dbReference type="NCBI Taxonomy" id="4533"/>
    <lineage>
        <taxon>Eukaryota</taxon>
        <taxon>Viridiplantae</taxon>
        <taxon>Streptophyta</taxon>
        <taxon>Embryophyta</taxon>
        <taxon>Tracheophyta</taxon>
        <taxon>Spermatophyta</taxon>
        <taxon>Magnoliopsida</taxon>
        <taxon>Liliopsida</taxon>
        <taxon>Poales</taxon>
        <taxon>Poaceae</taxon>
        <taxon>BOP clade</taxon>
        <taxon>Oryzoideae</taxon>
        <taxon>Oryzeae</taxon>
        <taxon>Oryzinae</taxon>
        <taxon>Oryza</taxon>
    </lineage>
</organism>
<sequence length="53" mass="6090">MAALLYRFLLLPRKGILQPSSKVGSWRLPFRHALVKKIDIHMKISSDCQLLLS</sequence>
<keyword evidence="2" id="KW-1185">Reference proteome</keyword>
<accession>J3MAJ4</accession>
<protein>
    <submittedName>
        <fullName evidence="1">Uncharacterized protein</fullName>
    </submittedName>
</protein>
<reference evidence="1" key="1">
    <citation type="journal article" date="2013" name="Nat. Commun.">
        <title>Whole-genome sequencing of Oryza brachyantha reveals mechanisms underlying Oryza genome evolution.</title>
        <authorList>
            <person name="Chen J."/>
            <person name="Huang Q."/>
            <person name="Gao D."/>
            <person name="Wang J."/>
            <person name="Lang Y."/>
            <person name="Liu T."/>
            <person name="Li B."/>
            <person name="Bai Z."/>
            <person name="Luis Goicoechea J."/>
            <person name="Liang C."/>
            <person name="Chen C."/>
            <person name="Zhang W."/>
            <person name="Sun S."/>
            <person name="Liao Y."/>
            <person name="Zhang X."/>
            <person name="Yang L."/>
            <person name="Song C."/>
            <person name="Wang M."/>
            <person name="Shi J."/>
            <person name="Liu G."/>
            <person name="Liu J."/>
            <person name="Zhou H."/>
            <person name="Zhou W."/>
            <person name="Yu Q."/>
            <person name="An N."/>
            <person name="Chen Y."/>
            <person name="Cai Q."/>
            <person name="Wang B."/>
            <person name="Liu B."/>
            <person name="Min J."/>
            <person name="Huang Y."/>
            <person name="Wu H."/>
            <person name="Li Z."/>
            <person name="Zhang Y."/>
            <person name="Yin Y."/>
            <person name="Song W."/>
            <person name="Jiang J."/>
            <person name="Jackson S.A."/>
            <person name="Wing R.A."/>
            <person name="Wang J."/>
            <person name="Chen M."/>
        </authorList>
    </citation>
    <scope>NUCLEOTIDE SEQUENCE [LARGE SCALE GENOMIC DNA]</scope>
    <source>
        <strain evidence="1">cv. IRGC 101232</strain>
    </source>
</reference>
<evidence type="ECO:0000313" key="1">
    <source>
        <dbReference type="EnsemblPlants" id="OB06G10380.1"/>
    </source>
</evidence>
<dbReference type="Proteomes" id="UP000006038">
    <property type="component" value="Chromosome 6"/>
</dbReference>
<proteinExistence type="predicted"/>
<dbReference type="AlphaFoldDB" id="J3MAJ4"/>
<evidence type="ECO:0000313" key="2">
    <source>
        <dbReference type="Proteomes" id="UP000006038"/>
    </source>
</evidence>
<name>J3MAJ4_ORYBR</name>
<dbReference type="EnsemblPlants" id="OB06G10380.1">
    <property type="protein sequence ID" value="OB06G10380.1"/>
    <property type="gene ID" value="OB06G10380"/>
</dbReference>
<dbReference type="HOGENOM" id="CLU_3074889_0_0_1"/>